<dbReference type="Proteomes" id="UP000053447">
    <property type="component" value="Unassembled WGS sequence"/>
</dbReference>
<comment type="subcellular location">
    <subcellularLocation>
        <location evidence="1 4">Nucleus</location>
    </subcellularLocation>
</comment>
<dbReference type="GeneID" id="28942180"/>
<organism evidence="6 7">
    <name type="scientific">Pneumocystis jirovecii (strain RU7)</name>
    <name type="common">Human pneumocystis pneumonia agent</name>
    <dbReference type="NCBI Taxonomy" id="1408657"/>
    <lineage>
        <taxon>Eukaryota</taxon>
        <taxon>Fungi</taxon>
        <taxon>Dikarya</taxon>
        <taxon>Ascomycota</taxon>
        <taxon>Taphrinomycotina</taxon>
        <taxon>Pneumocystomycetes</taxon>
        <taxon>Pneumocystaceae</taxon>
        <taxon>Pneumocystis</taxon>
    </lineage>
</organism>
<dbReference type="GO" id="GO:0003723">
    <property type="term" value="F:RNA binding"/>
    <property type="evidence" value="ECO:0007669"/>
    <property type="project" value="UniProtKB-KW"/>
</dbReference>
<dbReference type="Pfam" id="PF13299">
    <property type="entry name" value="CPSF100_C"/>
    <property type="match status" value="1"/>
</dbReference>
<dbReference type="InterPro" id="IPR022712">
    <property type="entry name" value="Beta_Casp"/>
</dbReference>
<dbReference type="InterPro" id="IPR035639">
    <property type="entry name" value="CPSF2_MBL"/>
</dbReference>
<dbReference type="EMBL" id="LFWA01000020">
    <property type="protein sequence ID" value="KTW25826.1"/>
    <property type="molecule type" value="Genomic_DNA"/>
</dbReference>
<dbReference type="InterPro" id="IPR025069">
    <property type="entry name" value="Cpsf2_C"/>
</dbReference>
<dbReference type="eggNOG" id="KOG1135">
    <property type="taxonomic scope" value="Eukaryota"/>
</dbReference>
<sequence length="772" mass="87309">MLCFWPLKDPERSSASVLSFGEIKILLDPGANDLLSEFLELDFIPDLILFSHSDVSHVGSFVHGFKHSGWHDVPIYATLPIFNMGRVTMSDCYKNIMDNTISTKDIDNAFDSIITLRYSQPISLSGKLNGISITAYNSGHSLGGTIWKITKDSENIVYCVNWNHSKDSHLNGSILYSNGTILDALIRPTILITDAINSNISIPSRKKRTEAFFDSIKNTLAQQGNVLIPTDAATRSLEFCWILDRYWQQHNLQYPIYFLSHTGNKAISYAQSMIEWMSDSIISEYGSSGSVFEFTYVKVITNEFQFLSMVSGPKVILATSSNMDCGFSQKIFLDSIAKDSKNLVILSQKSIYYENSLSKDLLDHWNLAIKHSDQLIPPAVILNFNKTVTIRTSVPLVGSELEKYQEKEKLRREKDAAKLIMELQNRDLFDSSDSDLNDDSNDRKTHFRNDSMIAKGSASLLTPGVHDLYLQTNEIRKMSPRFKMFPTLEKRRRFDDFGEIIIPEKFFRITEEDLEFNVNNELNKSINTMTKKRKWAGISNNIQNGNIDKDINVPSKTIITEEKILIKCSVRYIDMEGLHDGKSLKTIIPMVNPRKLVLINSTQEAKDNMMATCRSLISFTNDIYSPLQGEVLKIGIKLNSYNLKLSDNIINTLRWKKLGDYNVSHVIGKLKLSADFTETDLPILEILSTHSNIRNIPQSHPLFVGDVKLTQVKQLLQDQGHVAELIGEGVLLCDGLVTVRKIGGGKVILEGGVSQEFYDVRKIVYDSIVEFL</sequence>
<evidence type="ECO:0000313" key="7">
    <source>
        <dbReference type="Proteomes" id="UP000053447"/>
    </source>
</evidence>
<name>A0A0W4ZBN6_PNEJ7</name>
<dbReference type="Pfam" id="PF16661">
    <property type="entry name" value="Lactamase_B_6"/>
    <property type="match status" value="1"/>
</dbReference>
<dbReference type="CDD" id="cd16293">
    <property type="entry name" value="CPSF2-like_MBL-fold"/>
    <property type="match status" value="1"/>
</dbReference>
<dbReference type="InterPro" id="IPR027075">
    <property type="entry name" value="CPSF2"/>
</dbReference>
<comment type="caution">
    <text evidence="6">The sequence shown here is derived from an EMBL/GenBank/DDBJ whole genome shotgun (WGS) entry which is preliminary data.</text>
</comment>
<dbReference type="GO" id="GO:0005847">
    <property type="term" value="C:mRNA cleavage and polyadenylation specificity factor complex"/>
    <property type="evidence" value="ECO:0007669"/>
    <property type="project" value="EnsemblFungi"/>
</dbReference>
<dbReference type="GO" id="GO:0006397">
    <property type="term" value="P:mRNA processing"/>
    <property type="evidence" value="ECO:0007669"/>
    <property type="project" value="UniProtKB-KW"/>
</dbReference>
<evidence type="ECO:0000256" key="2">
    <source>
        <dbReference type="ARBA" id="ARBA00022664"/>
    </source>
</evidence>
<keyword evidence="7" id="KW-1185">Reference proteome</keyword>
<reference evidence="7" key="1">
    <citation type="journal article" date="2016" name="Nat. Commun.">
        <title>Genome analysis of three Pneumocystis species reveals adaptation mechanisms to life exclusively in mammalian hosts.</title>
        <authorList>
            <person name="Ma L."/>
            <person name="Chen Z."/>
            <person name="Huang D.W."/>
            <person name="Kutty G."/>
            <person name="Ishihara M."/>
            <person name="Wang H."/>
            <person name="Abouelleil A."/>
            <person name="Bishop L."/>
            <person name="Davey E."/>
            <person name="Deng R."/>
            <person name="Deng X."/>
            <person name="Fan L."/>
            <person name="Fantoni G."/>
            <person name="Fitzgerald M."/>
            <person name="Gogineni E."/>
            <person name="Goldberg J.M."/>
            <person name="Handley G."/>
            <person name="Hu X."/>
            <person name="Huber C."/>
            <person name="Jiao X."/>
            <person name="Jones K."/>
            <person name="Levin J.Z."/>
            <person name="Liu Y."/>
            <person name="Macdonald P."/>
            <person name="Melnikov A."/>
            <person name="Raley C."/>
            <person name="Sassi M."/>
            <person name="Sherman B.T."/>
            <person name="Song X."/>
            <person name="Sykes S."/>
            <person name="Tran B."/>
            <person name="Walsh L."/>
            <person name="Xia Y."/>
            <person name="Yang J."/>
            <person name="Young S."/>
            <person name="Zeng Q."/>
            <person name="Zheng X."/>
            <person name="Stephens R."/>
            <person name="Nusbaum C."/>
            <person name="Birren B.W."/>
            <person name="Azadi P."/>
            <person name="Lempicki R.A."/>
            <person name="Cuomo C.A."/>
            <person name="Kovacs J.A."/>
        </authorList>
    </citation>
    <scope>NUCLEOTIDE SEQUENCE [LARGE SCALE GENOMIC DNA]</scope>
    <source>
        <strain evidence="7">RU7</strain>
    </source>
</reference>
<proteinExistence type="inferred from homology"/>
<dbReference type="STRING" id="1408657.A0A0W4ZBN6"/>
<accession>A0A0W4ZBN6</accession>
<dbReference type="SMART" id="SM01027">
    <property type="entry name" value="Beta-Casp"/>
    <property type="match status" value="1"/>
</dbReference>
<dbReference type="PANTHER" id="PTHR45922:SF1">
    <property type="entry name" value="CLEAVAGE AND POLYADENYLATION SPECIFICITY FACTOR SUBUNIT 2"/>
    <property type="match status" value="1"/>
</dbReference>
<dbReference type="PANTHER" id="PTHR45922">
    <property type="entry name" value="CLEAVAGE AND POLYADENYLATION SPECIFICITY FACTOR SUBUNIT 2"/>
    <property type="match status" value="1"/>
</dbReference>
<keyword evidence="4" id="KW-0694">RNA-binding</keyword>
<dbReference type="SUPFAM" id="SSF56281">
    <property type="entry name" value="Metallo-hydrolase/oxidoreductase"/>
    <property type="match status" value="1"/>
</dbReference>
<dbReference type="Pfam" id="PF10996">
    <property type="entry name" value="Beta-Casp"/>
    <property type="match status" value="1"/>
</dbReference>
<keyword evidence="3 4" id="KW-0539">Nucleus</keyword>
<dbReference type="Gene3D" id="3.60.15.10">
    <property type="entry name" value="Ribonuclease Z/Hydroxyacylglutathione hydrolase-like"/>
    <property type="match status" value="1"/>
</dbReference>
<dbReference type="InterPro" id="IPR036866">
    <property type="entry name" value="RibonucZ/Hydroxyglut_hydro"/>
</dbReference>
<dbReference type="InterPro" id="IPR001279">
    <property type="entry name" value="Metallo-B-lactamas"/>
</dbReference>
<dbReference type="RefSeq" id="XP_018227873.1">
    <property type="nucleotide sequence ID" value="XM_018375925.1"/>
</dbReference>
<dbReference type="VEuPathDB" id="FungiDB:T551_03662"/>
<evidence type="ECO:0000256" key="3">
    <source>
        <dbReference type="ARBA" id="ARBA00023242"/>
    </source>
</evidence>
<dbReference type="AlphaFoldDB" id="A0A0W4ZBN6"/>
<protein>
    <recommendedName>
        <fullName evidence="4">Cleavage and polyadenylation specificity factor subunit 2</fullName>
    </recommendedName>
    <alternativeName>
        <fullName evidence="4">Cleavage and polyadenylation specificity factor 100 kDa subunit</fullName>
    </alternativeName>
</protein>
<comment type="similarity">
    <text evidence="4">Belongs to the metallo-beta-lactamase superfamily. RNA-metabolizing metallo-beta-lactamase-like family. CPSF2/YSH1 subfamily.</text>
</comment>
<evidence type="ECO:0000256" key="4">
    <source>
        <dbReference type="RuleBase" id="RU365006"/>
    </source>
</evidence>
<evidence type="ECO:0000259" key="5">
    <source>
        <dbReference type="SMART" id="SM01027"/>
    </source>
</evidence>
<evidence type="ECO:0000256" key="1">
    <source>
        <dbReference type="ARBA" id="ARBA00004123"/>
    </source>
</evidence>
<feature type="domain" description="Beta-Casp" evidence="5">
    <location>
        <begin position="236"/>
        <end position="357"/>
    </location>
</feature>
<keyword evidence="2 4" id="KW-0507">mRNA processing</keyword>
<evidence type="ECO:0000313" key="6">
    <source>
        <dbReference type="EMBL" id="KTW25826.1"/>
    </source>
</evidence>
<dbReference type="OrthoDB" id="64353at2759"/>
<gene>
    <name evidence="6" type="ORF">T551_03662</name>
</gene>